<keyword evidence="1" id="KW-0812">Transmembrane</keyword>
<protein>
    <submittedName>
        <fullName evidence="2">Uncharacterized protein</fullName>
    </submittedName>
</protein>
<dbReference type="RefSeq" id="WP_221403687.1">
    <property type="nucleotide sequence ID" value="NZ_JACIFO010000003.1"/>
</dbReference>
<feature type="transmembrane region" description="Helical" evidence="1">
    <location>
        <begin position="188"/>
        <end position="207"/>
    </location>
</feature>
<name>A0A840EPS0_9FLAO</name>
<evidence type="ECO:0000313" key="3">
    <source>
        <dbReference type="Proteomes" id="UP000553034"/>
    </source>
</evidence>
<proteinExistence type="predicted"/>
<keyword evidence="1" id="KW-1133">Transmembrane helix</keyword>
<keyword evidence="3" id="KW-1185">Reference proteome</keyword>
<feature type="transmembrane region" description="Helical" evidence="1">
    <location>
        <begin position="60"/>
        <end position="81"/>
    </location>
</feature>
<sequence>MYQLFLYIALFIGVIPFWVLIYKNREFSFKQPIVPFIWLTFIASLYESVGTLLLQLDTSYWFRFYPLVEFSALYYFFYRLIKPKNKTLYGVFLVLFVLVYGYSIFYWKKYDDTLFPDAITTTFLTLFVFFGAIQWVKNLFEKMHISNLWKNAGFYFISGFTIYYSSTFLFFLLSDLIFSSNLYYNDYSFVNVLATLILRVLLIIGVWNMNRN</sequence>
<feature type="transmembrane region" description="Helical" evidence="1">
    <location>
        <begin position="88"/>
        <end position="107"/>
    </location>
</feature>
<feature type="transmembrane region" description="Helical" evidence="1">
    <location>
        <begin position="34"/>
        <end position="54"/>
    </location>
</feature>
<feature type="transmembrane region" description="Helical" evidence="1">
    <location>
        <begin position="152"/>
        <end position="173"/>
    </location>
</feature>
<feature type="transmembrane region" description="Helical" evidence="1">
    <location>
        <begin position="6"/>
        <end position="22"/>
    </location>
</feature>
<dbReference type="Proteomes" id="UP000553034">
    <property type="component" value="Unassembled WGS sequence"/>
</dbReference>
<reference evidence="2 3" key="1">
    <citation type="submission" date="2020-08" db="EMBL/GenBank/DDBJ databases">
        <title>Genomic Encyclopedia of Type Strains, Phase IV (KMG-IV): sequencing the most valuable type-strain genomes for metagenomic binning, comparative biology and taxonomic classification.</title>
        <authorList>
            <person name="Goeker M."/>
        </authorList>
    </citation>
    <scope>NUCLEOTIDE SEQUENCE [LARGE SCALE GENOMIC DNA]</scope>
    <source>
        <strain evidence="2 3">DSM 29568</strain>
    </source>
</reference>
<evidence type="ECO:0000256" key="1">
    <source>
        <dbReference type="SAM" id="Phobius"/>
    </source>
</evidence>
<keyword evidence="1" id="KW-0472">Membrane</keyword>
<organism evidence="2 3">
    <name type="scientific">Mesonia hippocampi</name>
    <dbReference type="NCBI Taxonomy" id="1628250"/>
    <lineage>
        <taxon>Bacteria</taxon>
        <taxon>Pseudomonadati</taxon>
        <taxon>Bacteroidota</taxon>
        <taxon>Flavobacteriia</taxon>
        <taxon>Flavobacteriales</taxon>
        <taxon>Flavobacteriaceae</taxon>
        <taxon>Mesonia</taxon>
    </lineage>
</organism>
<gene>
    <name evidence="2" type="ORF">GGR32_000883</name>
</gene>
<feature type="transmembrane region" description="Helical" evidence="1">
    <location>
        <begin position="119"/>
        <end position="140"/>
    </location>
</feature>
<dbReference type="EMBL" id="JACIFO010000003">
    <property type="protein sequence ID" value="MBB4118603.1"/>
    <property type="molecule type" value="Genomic_DNA"/>
</dbReference>
<evidence type="ECO:0000313" key="2">
    <source>
        <dbReference type="EMBL" id="MBB4118603.1"/>
    </source>
</evidence>
<dbReference type="AlphaFoldDB" id="A0A840EPS0"/>
<comment type="caution">
    <text evidence="2">The sequence shown here is derived from an EMBL/GenBank/DDBJ whole genome shotgun (WGS) entry which is preliminary data.</text>
</comment>
<accession>A0A840EPS0</accession>